<evidence type="ECO:0000313" key="4">
    <source>
        <dbReference type="Proteomes" id="UP000183200"/>
    </source>
</evidence>
<dbReference type="RefSeq" id="WP_074605145.1">
    <property type="nucleotide sequence ID" value="NZ_FNGY01000002.1"/>
</dbReference>
<evidence type="ECO:0000259" key="2">
    <source>
        <dbReference type="Pfam" id="PF01370"/>
    </source>
</evidence>
<comment type="subcellular location">
    <subcellularLocation>
        <location evidence="1">Membrane</location>
    </subcellularLocation>
</comment>
<dbReference type="InterPro" id="IPR036291">
    <property type="entry name" value="NAD(P)-bd_dom_sf"/>
</dbReference>
<dbReference type="PANTHER" id="PTHR14097">
    <property type="entry name" value="OXIDOREDUCTASE HTATIP2"/>
    <property type="match status" value="1"/>
</dbReference>
<evidence type="ECO:0000313" key="3">
    <source>
        <dbReference type="EMBL" id="SDL82716.1"/>
    </source>
</evidence>
<reference evidence="4" key="1">
    <citation type="submission" date="2016-10" db="EMBL/GenBank/DDBJ databases">
        <authorList>
            <person name="Varghese N."/>
            <person name="Submissions S."/>
        </authorList>
    </citation>
    <scope>NUCLEOTIDE SEQUENCE [LARGE SCALE GENOMIC DNA]</scope>
    <source>
        <strain evidence="4">DSM 19110</strain>
    </source>
</reference>
<dbReference type="Gene3D" id="3.40.50.720">
    <property type="entry name" value="NAD(P)-binding Rossmann-like Domain"/>
    <property type="match status" value="1"/>
</dbReference>
<proteinExistence type="predicted"/>
<dbReference type="Proteomes" id="UP000183200">
    <property type="component" value="Unassembled WGS sequence"/>
</dbReference>
<protein>
    <submittedName>
        <fullName evidence="3">NAD dependent epimerase/dehydratase family protein</fullName>
    </submittedName>
</protein>
<dbReference type="SUPFAM" id="SSF51735">
    <property type="entry name" value="NAD(P)-binding Rossmann-fold domains"/>
    <property type="match status" value="1"/>
</dbReference>
<dbReference type="GO" id="GO:0016020">
    <property type="term" value="C:membrane"/>
    <property type="evidence" value="ECO:0007669"/>
    <property type="project" value="UniProtKB-SubCell"/>
</dbReference>
<organism evidence="3 4">
    <name type="scientific">Pedobacter steynii</name>
    <dbReference type="NCBI Taxonomy" id="430522"/>
    <lineage>
        <taxon>Bacteria</taxon>
        <taxon>Pseudomonadati</taxon>
        <taxon>Bacteroidota</taxon>
        <taxon>Sphingobacteriia</taxon>
        <taxon>Sphingobacteriales</taxon>
        <taxon>Sphingobacteriaceae</taxon>
        <taxon>Pedobacter</taxon>
    </lineage>
</organism>
<accession>A0A1G9N858</accession>
<keyword evidence="4" id="KW-1185">Reference proteome</keyword>
<gene>
    <name evidence="3" type="ORF">SAMN05421820_102247</name>
</gene>
<sequence length="220" mass="24564">MEIKVIITGATGMVGEGVLLECLEHPIVKEVLMVNRKSNALKHPKLKECIIASFLNPDEFSEQLTGYDACLYCAGISSNGMNESDYSHITYDTTLHFAKKLLSLNPEMVFSHVSGSSTDSTEKGSIMWARVKGRIENALMRLAFKKVYNFRPGLMKPSAGQQNVKGLYKVINWFYPLFKLLMPDRVSSMHEVGLAMINSVLKGYPKQILEVTDIKLLAKA</sequence>
<dbReference type="InterPro" id="IPR001509">
    <property type="entry name" value="Epimerase_deHydtase"/>
</dbReference>
<dbReference type="PANTHER" id="PTHR14097:SF8">
    <property type="entry name" value="NAD(P)-BINDING DOMAIN-CONTAINING PROTEIN"/>
    <property type="match status" value="1"/>
</dbReference>
<feature type="domain" description="NAD-dependent epimerase/dehydratase" evidence="2">
    <location>
        <begin position="5"/>
        <end position="107"/>
    </location>
</feature>
<dbReference type="AlphaFoldDB" id="A0A1G9N858"/>
<dbReference type="OrthoDB" id="9798632at2"/>
<evidence type="ECO:0000256" key="1">
    <source>
        <dbReference type="ARBA" id="ARBA00004370"/>
    </source>
</evidence>
<dbReference type="Pfam" id="PF01370">
    <property type="entry name" value="Epimerase"/>
    <property type="match status" value="1"/>
</dbReference>
<dbReference type="EMBL" id="FNGY01000002">
    <property type="protein sequence ID" value="SDL82716.1"/>
    <property type="molecule type" value="Genomic_DNA"/>
</dbReference>
<name>A0A1G9N858_9SPHI</name>